<dbReference type="EMBL" id="MCGR01000064">
    <property type="protein sequence ID" value="ORY65619.1"/>
    <property type="molecule type" value="Genomic_DNA"/>
</dbReference>
<keyword evidence="2" id="KW-0962">Peroxisome biogenesis</keyword>
<dbReference type="GO" id="GO:0007031">
    <property type="term" value="P:peroxisome organization"/>
    <property type="evidence" value="ECO:0007669"/>
    <property type="project" value="UniProtKB-KW"/>
</dbReference>
<sequence>MVSSLGSALASYENLILSSSTRVSSIESSLRSLTWFLPGRFQDSEVASEALYTLLNILGIYHDSIVLRTVSVLPAPLRPPSSSHARYTRHYTTSSPTYAALARSLTILGYTELLLEMGIKKRLGKDKAEKAVIAIEGLKAILRLAIMKTTEGRTSVQPPIAEREFDPSVLDLHKPHIVGQPPNAKVSFARTGETPRSAADVLLGREGEGERDRVAGAAAEELGQEEVQQEYWKGSRTGYARPTIASIRGAGEAPLGDPTAMMGANGGKDSVKEFLLTRVLTVEDVKRPQDLVNKAKGLKKLAEVIWILRPLLYVLAMRKWGRRHTLPYLLSLALEYLAFSLRRSSTQRLSLGKASGPMLPNSPSEVEKAETKKRARAFWWYLVRGPVWESWTKPQLERIAGRFEDKPLIGFVSTLIHDYTPLVDDYYFYTS</sequence>
<dbReference type="AlphaFoldDB" id="A0A1Y2E286"/>
<dbReference type="Proteomes" id="UP000193467">
    <property type="component" value="Unassembled WGS sequence"/>
</dbReference>
<dbReference type="GO" id="GO:0005778">
    <property type="term" value="C:peroxisomal membrane"/>
    <property type="evidence" value="ECO:0007669"/>
    <property type="project" value="UniProtKB-SubCell"/>
</dbReference>
<keyword evidence="4" id="KW-1185">Reference proteome</keyword>
<evidence type="ECO:0000256" key="1">
    <source>
        <dbReference type="ARBA" id="ARBA00009505"/>
    </source>
</evidence>
<dbReference type="STRING" id="106004.A0A1Y2E286"/>
<keyword evidence="2" id="KW-0576">Peroxisome</keyword>
<comment type="similarity">
    <text evidence="1 2">Belongs to the peroxin-16 family.</text>
</comment>
<organism evidence="3 4">
    <name type="scientific">Leucosporidium creatinivorum</name>
    <dbReference type="NCBI Taxonomy" id="106004"/>
    <lineage>
        <taxon>Eukaryota</taxon>
        <taxon>Fungi</taxon>
        <taxon>Dikarya</taxon>
        <taxon>Basidiomycota</taxon>
        <taxon>Pucciniomycotina</taxon>
        <taxon>Microbotryomycetes</taxon>
        <taxon>Leucosporidiales</taxon>
        <taxon>Leucosporidium</taxon>
    </lineage>
</organism>
<dbReference type="PANTHER" id="PTHR13299">
    <property type="entry name" value="PEROXISOMAL MEMBRANE PROTEIN PEX16"/>
    <property type="match status" value="1"/>
</dbReference>
<accession>A0A1Y2E286</accession>
<evidence type="ECO:0000313" key="4">
    <source>
        <dbReference type="Proteomes" id="UP000193467"/>
    </source>
</evidence>
<dbReference type="InterPro" id="IPR013919">
    <property type="entry name" value="Pex16"/>
</dbReference>
<evidence type="ECO:0000313" key="3">
    <source>
        <dbReference type="EMBL" id="ORY65619.1"/>
    </source>
</evidence>
<dbReference type="PANTHER" id="PTHR13299:SF0">
    <property type="entry name" value="PEROXISOMAL MEMBRANE PROTEIN PEX16"/>
    <property type="match status" value="1"/>
</dbReference>
<comment type="caution">
    <text evidence="3">The sequence shown here is derived from an EMBL/GenBank/DDBJ whole genome shotgun (WGS) entry which is preliminary data.</text>
</comment>
<protein>
    <recommendedName>
        <fullName evidence="2">Peroxisomal membrane protein PEX16</fullName>
    </recommendedName>
</protein>
<comment type="subcellular location">
    <subcellularLocation>
        <location evidence="2">Peroxisome membrane</location>
    </subcellularLocation>
</comment>
<proteinExistence type="inferred from homology"/>
<dbReference type="OrthoDB" id="2021143at2759"/>
<evidence type="ECO:0000256" key="2">
    <source>
        <dbReference type="RuleBase" id="RU365003"/>
    </source>
</evidence>
<dbReference type="InParanoid" id="A0A1Y2E286"/>
<reference evidence="3 4" key="1">
    <citation type="submission" date="2016-07" db="EMBL/GenBank/DDBJ databases">
        <title>Pervasive Adenine N6-methylation of Active Genes in Fungi.</title>
        <authorList>
            <consortium name="DOE Joint Genome Institute"/>
            <person name="Mondo S.J."/>
            <person name="Dannebaum R.O."/>
            <person name="Kuo R.C."/>
            <person name="Labutti K."/>
            <person name="Haridas S."/>
            <person name="Kuo A."/>
            <person name="Salamov A."/>
            <person name="Ahrendt S.R."/>
            <person name="Lipzen A."/>
            <person name="Sullivan W."/>
            <person name="Andreopoulos W.B."/>
            <person name="Clum A."/>
            <person name="Lindquist E."/>
            <person name="Daum C."/>
            <person name="Ramamoorthy G.K."/>
            <person name="Gryganskyi A."/>
            <person name="Culley D."/>
            <person name="Magnuson J.K."/>
            <person name="James T.Y."/>
            <person name="O'Malley M.A."/>
            <person name="Stajich J.E."/>
            <person name="Spatafora J.W."/>
            <person name="Visel A."/>
            <person name="Grigoriev I.V."/>
        </authorList>
    </citation>
    <scope>NUCLEOTIDE SEQUENCE [LARGE SCALE GENOMIC DNA]</scope>
    <source>
        <strain evidence="3 4">62-1032</strain>
    </source>
</reference>
<dbReference type="Pfam" id="PF08610">
    <property type="entry name" value="Pex16"/>
    <property type="match status" value="1"/>
</dbReference>
<gene>
    <name evidence="3" type="ORF">BCR35DRAFT_295026</name>
</gene>
<name>A0A1Y2E286_9BASI</name>